<name>A0A940IBW5_9PROT</name>
<dbReference type="PANTHER" id="PTHR10291">
    <property type="entry name" value="DEHYDRODOLICHYL DIPHOSPHATE SYNTHASE FAMILY MEMBER"/>
    <property type="match status" value="1"/>
</dbReference>
<gene>
    <name evidence="3" type="primary">uppS</name>
    <name evidence="3" type="ORF">IAC77_00405</name>
</gene>
<comment type="similarity">
    <text evidence="2">Belongs to the UPP synthase family.</text>
</comment>
<dbReference type="PROSITE" id="PS01066">
    <property type="entry name" value="UPP_SYNTHASE"/>
    <property type="match status" value="1"/>
</dbReference>
<comment type="function">
    <text evidence="2">Catalyzes the condensation of isopentenyl diphosphate (IPP) with allylic pyrophosphates generating different type of terpenoids.</text>
</comment>
<evidence type="ECO:0000256" key="1">
    <source>
        <dbReference type="ARBA" id="ARBA00022679"/>
    </source>
</evidence>
<evidence type="ECO:0000256" key="2">
    <source>
        <dbReference type="HAMAP-Rule" id="MF_01139"/>
    </source>
</evidence>
<evidence type="ECO:0000313" key="3">
    <source>
        <dbReference type="EMBL" id="MBO8406909.1"/>
    </source>
</evidence>
<feature type="active site" description="Proton acceptor" evidence="2">
    <location>
        <position position="76"/>
    </location>
</feature>
<dbReference type="CDD" id="cd00475">
    <property type="entry name" value="Cis_IPPS"/>
    <property type="match status" value="1"/>
</dbReference>
<dbReference type="Gene3D" id="3.40.1180.10">
    <property type="entry name" value="Decaprenyl diphosphate synthase-like"/>
    <property type="match status" value="1"/>
</dbReference>
<feature type="binding site" evidence="2">
    <location>
        <position position="77"/>
    </location>
    <ligand>
        <name>substrate</name>
    </ligand>
</feature>
<dbReference type="HAMAP" id="MF_01139">
    <property type="entry name" value="ISPT"/>
    <property type="match status" value="1"/>
</dbReference>
<dbReference type="SUPFAM" id="SSF64005">
    <property type="entry name" value="Undecaprenyl diphosphate synthase"/>
    <property type="match status" value="1"/>
</dbReference>
<dbReference type="NCBIfam" id="TIGR00055">
    <property type="entry name" value="uppS"/>
    <property type="match status" value="1"/>
</dbReference>
<proteinExistence type="inferred from homology"/>
<feature type="binding site" evidence="2">
    <location>
        <position position="208"/>
    </location>
    <ligand>
        <name>Mg(2+)</name>
        <dbReference type="ChEBI" id="CHEBI:18420"/>
    </ligand>
</feature>
<feature type="binding site" evidence="2">
    <location>
        <position position="28"/>
    </location>
    <ligand>
        <name>Mg(2+)</name>
        <dbReference type="ChEBI" id="CHEBI:18420"/>
    </ligand>
</feature>
<dbReference type="InterPro" id="IPR001441">
    <property type="entry name" value="UPP_synth-like"/>
</dbReference>
<feature type="binding site" evidence="2">
    <location>
        <begin position="29"/>
        <end position="32"/>
    </location>
    <ligand>
        <name>substrate</name>
    </ligand>
</feature>
<dbReference type="GO" id="GO:0045547">
    <property type="term" value="F:ditrans,polycis-polyprenyl diphosphate synthase [(2E,6E)-farnesyl diphosphate specific] activity"/>
    <property type="evidence" value="ECO:0007669"/>
    <property type="project" value="TreeGrafter"/>
</dbReference>
<feature type="binding site" evidence="2">
    <location>
        <position position="33"/>
    </location>
    <ligand>
        <name>substrate</name>
    </ligand>
</feature>
<feature type="binding site" evidence="2">
    <location>
        <begin position="73"/>
        <end position="75"/>
    </location>
    <ligand>
        <name>substrate</name>
    </ligand>
</feature>
<dbReference type="PANTHER" id="PTHR10291:SF0">
    <property type="entry name" value="DEHYDRODOLICHYL DIPHOSPHATE SYNTHASE 2"/>
    <property type="match status" value="1"/>
</dbReference>
<keyword evidence="2" id="KW-0479">Metal-binding</keyword>
<keyword evidence="1 2" id="KW-0808">Transferase</keyword>
<dbReference type="EC" id="2.5.1.-" evidence="2"/>
<comment type="cofactor">
    <cofactor evidence="2">
        <name>Mg(2+)</name>
        <dbReference type="ChEBI" id="CHEBI:18420"/>
    </cofactor>
    <text evidence="2">Binds 2 magnesium ions per subunit.</text>
</comment>
<organism evidence="3 4">
    <name type="scientific">Candidatus Enterousia excrementavium</name>
    <dbReference type="NCBI Taxonomy" id="2840789"/>
    <lineage>
        <taxon>Bacteria</taxon>
        <taxon>Pseudomonadati</taxon>
        <taxon>Pseudomonadota</taxon>
        <taxon>Alphaproteobacteria</taxon>
        <taxon>Candidatus Enterousia</taxon>
    </lineage>
</organism>
<dbReference type="GO" id="GO:0000287">
    <property type="term" value="F:magnesium ion binding"/>
    <property type="evidence" value="ECO:0007669"/>
    <property type="project" value="UniProtKB-UniRule"/>
</dbReference>
<feature type="binding site" evidence="2">
    <location>
        <position position="45"/>
    </location>
    <ligand>
        <name>substrate</name>
    </ligand>
</feature>
<feature type="binding site" evidence="2">
    <location>
        <begin position="195"/>
        <end position="197"/>
    </location>
    <ligand>
        <name>substrate</name>
    </ligand>
</feature>
<feature type="binding site" evidence="2">
    <location>
        <position position="79"/>
    </location>
    <ligand>
        <name>substrate</name>
    </ligand>
</feature>
<dbReference type="Proteomes" id="UP000721442">
    <property type="component" value="Unassembled WGS sequence"/>
</dbReference>
<dbReference type="InterPro" id="IPR018520">
    <property type="entry name" value="UPP_synth-like_CS"/>
</dbReference>
<dbReference type="EMBL" id="JADINE010000005">
    <property type="protein sequence ID" value="MBO8406909.1"/>
    <property type="molecule type" value="Genomic_DNA"/>
</dbReference>
<feature type="binding site" evidence="2">
    <location>
        <position position="189"/>
    </location>
    <ligand>
        <name>substrate</name>
    </ligand>
</feature>
<comment type="caution">
    <text evidence="3">The sequence shown here is derived from an EMBL/GenBank/DDBJ whole genome shotgun (WGS) entry which is preliminary data.</text>
</comment>
<comment type="subunit">
    <text evidence="2">Homodimer.</text>
</comment>
<comment type="caution">
    <text evidence="2">Lacks conserved residue(s) required for the propagation of feature annotation.</text>
</comment>
<dbReference type="InterPro" id="IPR036424">
    <property type="entry name" value="UPP_synth-like_sf"/>
</dbReference>
<sequence>MFKLFKKKENKQVVDAPKIPKHIAFICDGNRRWAEARGLPPLAGHQAGIANFENLVDWFIARGVTTITFFLFSTENWNRSQEEVDFLMNLFYTELDKNMKHALEKNLRYRVIGSRDRLPARLAKKCDELESASAEGTAGTVVFALNYGGQDEIIAAVNDAIAAGAPVTKETFETFLDTGELLPIDLMVRTSNEFRISNFLLWKLAYAELLFVPQHWPDLVRSEELWQYTLDEYAKRNRRFGGGKKANYSGKNKSK</sequence>
<keyword evidence="2" id="KW-0460">Magnesium</keyword>
<protein>
    <recommendedName>
        <fullName evidence="2">Isoprenyl transferase</fullName>
        <ecNumber evidence="2">2.5.1.-</ecNumber>
    </recommendedName>
</protein>
<accession>A0A940IBW5</accession>
<dbReference type="Pfam" id="PF01255">
    <property type="entry name" value="Prenyltransf"/>
    <property type="match status" value="1"/>
</dbReference>
<dbReference type="AlphaFoldDB" id="A0A940IBW5"/>
<reference evidence="3" key="2">
    <citation type="journal article" date="2021" name="PeerJ">
        <title>Extensive microbial diversity within the chicken gut microbiome revealed by metagenomics and culture.</title>
        <authorList>
            <person name="Gilroy R."/>
            <person name="Ravi A."/>
            <person name="Getino M."/>
            <person name="Pursley I."/>
            <person name="Horton D.L."/>
            <person name="Alikhan N.F."/>
            <person name="Baker D."/>
            <person name="Gharbi K."/>
            <person name="Hall N."/>
            <person name="Watson M."/>
            <person name="Adriaenssens E.M."/>
            <person name="Foster-Nyarko E."/>
            <person name="Jarju S."/>
            <person name="Secka A."/>
            <person name="Antonio M."/>
            <person name="Oren A."/>
            <person name="Chaudhuri R.R."/>
            <person name="La Ragione R."/>
            <person name="Hildebrand F."/>
            <person name="Pallen M.J."/>
        </authorList>
    </citation>
    <scope>NUCLEOTIDE SEQUENCE</scope>
    <source>
        <strain evidence="3">B1-16210</strain>
    </source>
</reference>
<dbReference type="GO" id="GO:0016094">
    <property type="term" value="P:polyprenol biosynthetic process"/>
    <property type="evidence" value="ECO:0007669"/>
    <property type="project" value="TreeGrafter"/>
</dbReference>
<reference evidence="3" key="1">
    <citation type="submission" date="2020-10" db="EMBL/GenBank/DDBJ databases">
        <authorList>
            <person name="Gilroy R."/>
        </authorList>
    </citation>
    <scope>NUCLEOTIDE SEQUENCE</scope>
    <source>
        <strain evidence="3">B1-16210</strain>
    </source>
</reference>
<evidence type="ECO:0000313" key="4">
    <source>
        <dbReference type="Proteomes" id="UP000721442"/>
    </source>
</evidence>
<feature type="active site" evidence="2">
    <location>
        <position position="28"/>
    </location>
</feature>